<keyword evidence="6" id="KW-0547">Nucleotide-binding</keyword>
<evidence type="ECO:0000256" key="5">
    <source>
        <dbReference type="ARBA" id="ARBA00022737"/>
    </source>
</evidence>
<dbReference type="InterPro" id="IPR036388">
    <property type="entry name" value="WH-like_DNA-bd_sf"/>
</dbReference>
<comment type="caution">
    <text evidence="10">The sequence shown here is derived from an EMBL/GenBank/DDBJ whole genome shotgun (WGS) entry which is preliminary data.</text>
</comment>
<evidence type="ECO:0000256" key="6">
    <source>
        <dbReference type="ARBA" id="ARBA00022741"/>
    </source>
</evidence>
<keyword evidence="7" id="KW-0611">Plant defense</keyword>
<name>A0AAW2IWN3_9LAMI</name>
<dbReference type="InterPro" id="IPR058922">
    <property type="entry name" value="WHD_DRP"/>
</dbReference>
<evidence type="ECO:0000259" key="9">
    <source>
        <dbReference type="Pfam" id="PF23559"/>
    </source>
</evidence>
<dbReference type="GO" id="GO:0005737">
    <property type="term" value="C:cytoplasm"/>
    <property type="evidence" value="ECO:0007669"/>
    <property type="project" value="UniProtKB-SubCell"/>
</dbReference>
<keyword evidence="8" id="KW-0067">ATP-binding</keyword>
<dbReference type="GO" id="GO:0098542">
    <property type="term" value="P:defense response to other organism"/>
    <property type="evidence" value="ECO:0007669"/>
    <property type="project" value="TreeGrafter"/>
</dbReference>
<evidence type="ECO:0000256" key="7">
    <source>
        <dbReference type="ARBA" id="ARBA00022821"/>
    </source>
</evidence>
<keyword evidence="5" id="KW-0677">Repeat</keyword>
<evidence type="ECO:0000256" key="4">
    <source>
        <dbReference type="ARBA" id="ARBA00022614"/>
    </source>
</evidence>
<feature type="domain" description="Disease resistance protein winged helix" evidence="9">
    <location>
        <begin position="3"/>
        <end position="73"/>
    </location>
</feature>
<keyword evidence="4" id="KW-0433">Leucine-rich repeat</keyword>
<reference evidence="10" key="1">
    <citation type="submission" date="2020-06" db="EMBL/GenBank/DDBJ databases">
        <authorList>
            <person name="Li T."/>
            <person name="Hu X."/>
            <person name="Zhang T."/>
            <person name="Song X."/>
            <person name="Zhang H."/>
            <person name="Dai N."/>
            <person name="Sheng W."/>
            <person name="Hou X."/>
            <person name="Wei L."/>
        </authorList>
    </citation>
    <scope>NUCLEOTIDE SEQUENCE</scope>
    <source>
        <strain evidence="10">G01</strain>
        <tissue evidence="10">Leaf</tissue>
    </source>
</reference>
<dbReference type="InterPro" id="IPR044974">
    <property type="entry name" value="Disease_R_plants"/>
</dbReference>
<dbReference type="EMBL" id="JACGWK010001523">
    <property type="protein sequence ID" value="KAL0286689.1"/>
    <property type="molecule type" value="Genomic_DNA"/>
</dbReference>
<keyword evidence="3" id="KW-0963">Cytoplasm</keyword>
<evidence type="ECO:0000313" key="10">
    <source>
        <dbReference type="EMBL" id="KAL0286689.1"/>
    </source>
</evidence>
<dbReference type="PANTHER" id="PTHR23155:SF1152">
    <property type="entry name" value="AAA+ ATPASE DOMAIN-CONTAINING PROTEIN"/>
    <property type="match status" value="1"/>
</dbReference>
<comment type="subcellular location">
    <subcellularLocation>
        <location evidence="1">Cytoplasm</location>
    </subcellularLocation>
</comment>
<evidence type="ECO:0000256" key="1">
    <source>
        <dbReference type="ARBA" id="ARBA00004496"/>
    </source>
</evidence>
<comment type="similarity">
    <text evidence="2">Belongs to the disease resistance NB-LRR family.</text>
</comment>
<evidence type="ECO:0000256" key="2">
    <source>
        <dbReference type="ARBA" id="ARBA00008894"/>
    </source>
</evidence>
<protein>
    <submittedName>
        <fullName evidence="10">Late blight resistance proteinR1B-16</fullName>
    </submittedName>
</protein>
<accession>A0AAW2IWN3</accession>
<reference evidence="10" key="2">
    <citation type="journal article" date="2024" name="Plant">
        <title>Genomic evolution and insights into agronomic trait innovations of Sesamum species.</title>
        <authorList>
            <person name="Miao H."/>
            <person name="Wang L."/>
            <person name="Qu L."/>
            <person name="Liu H."/>
            <person name="Sun Y."/>
            <person name="Le M."/>
            <person name="Wang Q."/>
            <person name="Wei S."/>
            <person name="Zheng Y."/>
            <person name="Lin W."/>
            <person name="Duan Y."/>
            <person name="Cao H."/>
            <person name="Xiong S."/>
            <person name="Wang X."/>
            <person name="Wei L."/>
            <person name="Li C."/>
            <person name="Ma Q."/>
            <person name="Ju M."/>
            <person name="Zhao R."/>
            <person name="Li G."/>
            <person name="Mu C."/>
            <person name="Tian Q."/>
            <person name="Mei H."/>
            <person name="Zhang T."/>
            <person name="Gao T."/>
            <person name="Zhang H."/>
        </authorList>
    </citation>
    <scope>NUCLEOTIDE SEQUENCE</scope>
    <source>
        <strain evidence="10">G01</strain>
    </source>
</reference>
<dbReference type="Gene3D" id="1.10.10.10">
    <property type="entry name" value="Winged helix-like DNA-binding domain superfamily/Winged helix DNA-binding domain"/>
    <property type="match status" value="1"/>
</dbReference>
<evidence type="ECO:0000256" key="3">
    <source>
        <dbReference type="ARBA" id="ARBA00022490"/>
    </source>
</evidence>
<evidence type="ECO:0000256" key="8">
    <source>
        <dbReference type="ARBA" id="ARBA00022840"/>
    </source>
</evidence>
<dbReference type="Pfam" id="PF23559">
    <property type="entry name" value="WHD_DRP"/>
    <property type="match status" value="1"/>
</dbReference>
<proteinExistence type="inferred from homology"/>
<sequence length="268" mass="31144">MRVFPEDDWISVSKLIKLWICEGFLKPIRGKSLEEVAKEYLKDLIDRNLILIRDWTRSGRIKACGIHDILRELCVRESEREDLICVPKAQKIHILVLMEDYACFLCGHWLNRHNKIHLQEVGVGSQSKIVVSPSICEACGNMYQDLNKLRWVKVFKSAHDEFHVASLLHTKLRYLYIDGYERIKEDRKLIVPGTISIVWNLQILDLNHLDTTTLSEVWEMPKLRHLSVYKGRLLDPVEGQDSTILEDLSTLGIGVFVVAKRLLKEFQI</sequence>
<dbReference type="PANTHER" id="PTHR23155">
    <property type="entry name" value="DISEASE RESISTANCE PROTEIN RP"/>
    <property type="match status" value="1"/>
</dbReference>
<dbReference type="AlphaFoldDB" id="A0AAW2IWN3"/>
<dbReference type="SUPFAM" id="SSF52058">
    <property type="entry name" value="L domain-like"/>
    <property type="match status" value="1"/>
</dbReference>
<gene>
    <name evidence="10" type="ORF">Sangu_2472200</name>
</gene>
<dbReference type="GO" id="GO:0005524">
    <property type="term" value="F:ATP binding"/>
    <property type="evidence" value="ECO:0007669"/>
    <property type="project" value="UniProtKB-KW"/>
</dbReference>
<dbReference type="FunFam" id="1.10.10.10:FF:000322">
    <property type="entry name" value="Probable disease resistance protein At1g63360"/>
    <property type="match status" value="1"/>
</dbReference>
<organism evidence="10">
    <name type="scientific">Sesamum angustifolium</name>
    <dbReference type="NCBI Taxonomy" id="2727405"/>
    <lineage>
        <taxon>Eukaryota</taxon>
        <taxon>Viridiplantae</taxon>
        <taxon>Streptophyta</taxon>
        <taxon>Embryophyta</taxon>
        <taxon>Tracheophyta</taxon>
        <taxon>Spermatophyta</taxon>
        <taxon>Magnoliopsida</taxon>
        <taxon>eudicotyledons</taxon>
        <taxon>Gunneridae</taxon>
        <taxon>Pentapetalae</taxon>
        <taxon>asterids</taxon>
        <taxon>lamiids</taxon>
        <taxon>Lamiales</taxon>
        <taxon>Pedaliaceae</taxon>
        <taxon>Sesamum</taxon>
    </lineage>
</organism>